<sequence length="101" mass="11179">MAGGMKLKAARDESTPDAGPGMLCLRTNSLWKSNGFCLSHRLNPHVLVLVQNKERAKELYNELNKHPVEILKIQPCLDPLPTSNNQAGQRLTALPAPLFHL</sequence>
<proteinExistence type="predicted"/>
<gene>
    <name evidence="2" type="ORF">AG4045_019371</name>
</gene>
<accession>A0A6L5B850</accession>
<evidence type="ECO:0000256" key="1">
    <source>
        <dbReference type="SAM" id="MobiDB-lite"/>
    </source>
</evidence>
<dbReference type="AlphaFoldDB" id="A0A6L5B850"/>
<dbReference type="EMBL" id="WRXP01002130">
    <property type="protein sequence ID" value="KAF1001899.1"/>
    <property type="molecule type" value="Genomic_DNA"/>
</dbReference>
<organism evidence="2 3">
    <name type="scientific">Apium graveolens</name>
    <name type="common">Celery</name>
    <dbReference type="NCBI Taxonomy" id="4045"/>
    <lineage>
        <taxon>Eukaryota</taxon>
        <taxon>Viridiplantae</taxon>
        <taxon>Streptophyta</taxon>
        <taxon>Embryophyta</taxon>
        <taxon>Tracheophyta</taxon>
        <taxon>Spermatophyta</taxon>
        <taxon>Magnoliopsida</taxon>
        <taxon>eudicotyledons</taxon>
        <taxon>Gunneridae</taxon>
        <taxon>Pentapetalae</taxon>
        <taxon>asterids</taxon>
        <taxon>campanulids</taxon>
        <taxon>Apiales</taxon>
        <taxon>Apiaceae</taxon>
        <taxon>Apioideae</taxon>
        <taxon>apioid superclade</taxon>
        <taxon>Apieae</taxon>
        <taxon>Apium</taxon>
    </lineage>
</organism>
<name>A0A6L5B850_APIGR</name>
<comment type="caution">
    <text evidence="2">The sequence shown here is derived from an EMBL/GenBank/DDBJ whole genome shotgun (WGS) entry which is preliminary data.</text>
</comment>
<dbReference type="Proteomes" id="UP000593563">
    <property type="component" value="Unassembled WGS sequence"/>
</dbReference>
<evidence type="ECO:0000313" key="2">
    <source>
        <dbReference type="EMBL" id="KAF1001899.1"/>
    </source>
</evidence>
<evidence type="ECO:0000313" key="3">
    <source>
        <dbReference type="Proteomes" id="UP000593563"/>
    </source>
</evidence>
<protein>
    <submittedName>
        <fullName evidence="2">Uncharacterized protein</fullName>
    </submittedName>
</protein>
<reference evidence="2" key="1">
    <citation type="submission" date="2020-01" db="EMBL/GenBank/DDBJ databases">
        <title>The Celery Genome Sequence Reveals Sequential Paleo-tetraploidization, Resistance Gene Elimination, Karyotype Evolution, and Functional Innovation in Apiales.</title>
        <authorList>
            <person name="Song X."/>
        </authorList>
    </citation>
    <scope>NUCLEOTIDE SEQUENCE</scope>
    <source>
        <tissue evidence="2">Leaf</tissue>
    </source>
</reference>
<keyword evidence="3" id="KW-1185">Reference proteome</keyword>
<feature type="region of interest" description="Disordered" evidence="1">
    <location>
        <begin position="1"/>
        <end position="20"/>
    </location>
</feature>